<dbReference type="PANTHER" id="PTHR34138:SF1">
    <property type="entry name" value="CELL SHAPE-DETERMINING PROTEIN MREC"/>
    <property type="match status" value="1"/>
</dbReference>
<keyword evidence="3" id="KW-0133">Cell shape</keyword>
<dbReference type="GO" id="GO:0005886">
    <property type="term" value="C:plasma membrane"/>
    <property type="evidence" value="ECO:0007669"/>
    <property type="project" value="TreeGrafter"/>
</dbReference>
<evidence type="ECO:0000256" key="5">
    <source>
        <dbReference type="SAM" id="Phobius"/>
    </source>
</evidence>
<dbReference type="PANTHER" id="PTHR34138">
    <property type="entry name" value="CELL SHAPE-DETERMINING PROTEIN MREC"/>
    <property type="match status" value="1"/>
</dbReference>
<keyword evidence="5" id="KW-0812">Transmembrane</keyword>
<dbReference type="OrthoDB" id="9811827at2"/>
<evidence type="ECO:0000313" key="8">
    <source>
        <dbReference type="Proteomes" id="UP000236893"/>
    </source>
</evidence>
<dbReference type="AlphaFoldDB" id="A0A2S5A7C7"/>
<keyword evidence="8" id="KW-1185">Reference proteome</keyword>
<dbReference type="InterPro" id="IPR007221">
    <property type="entry name" value="MreC"/>
</dbReference>
<evidence type="ECO:0000259" key="6">
    <source>
        <dbReference type="Pfam" id="PF04085"/>
    </source>
</evidence>
<dbReference type="InterPro" id="IPR055342">
    <property type="entry name" value="MreC_beta-barrel_core"/>
</dbReference>
<dbReference type="Gene3D" id="2.40.10.350">
    <property type="entry name" value="Rod shape-determining protein MreC, domain 2"/>
    <property type="match status" value="1"/>
</dbReference>
<dbReference type="RefSeq" id="WP_103787757.1">
    <property type="nucleotide sequence ID" value="NZ_PQVF01000002.1"/>
</dbReference>
<dbReference type="NCBIfam" id="NF010532">
    <property type="entry name" value="PRK13922.9-3"/>
    <property type="match status" value="1"/>
</dbReference>
<accession>A0A2S5A7C7</accession>
<evidence type="ECO:0000256" key="3">
    <source>
        <dbReference type="ARBA" id="ARBA00022960"/>
    </source>
</evidence>
<dbReference type="EMBL" id="PQVF01000002">
    <property type="protein sequence ID" value="POY38500.1"/>
    <property type="molecule type" value="Genomic_DNA"/>
</dbReference>
<comment type="similarity">
    <text evidence="1">Belongs to the MreC family.</text>
</comment>
<comment type="caution">
    <text evidence="7">The sequence shown here is derived from an EMBL/GenBank/DDBJ whole genome shotgun (WGS) entry which is preliminary data.</text>
</comment>
<gene>
    <name evidence="7" type="ORF">C3K47_03645</name>
</gene>
<dbReference type="GO" id="GO:0008360">
    <property type="term" value="P:regulation of cell shape"/>
    <property type="evidence" value="ECO:0007669"/>
    <property type="project" value="UniProtKB-KW"/>
</dbReference>
<dbReference type="Gene3D" id="2.40.10.340">
    <property type="entry name" value="Rod shape-determining protein MreC, domain 1"/>
    <property type="match status" value="1"/>
</dbReference>
<evidence type="ECO:0000313" key="7">
    <source>
        <dbReference type="EMBL" id="POY38500.1"/>
    </source>
</evidence>
<sequence length="280" mass="31836">MRNLWLFILRFRAFFLFVIFEVTALVLLIRNNDYQKTTFLNSSNQFIGNLYETSNDIKSYVLLGRVNDSLVAENAKLRNMLPNVFYIDSIKKKTVIDTLKQDSMKIQQYSYIEAKVVNNTINFRKNYLTINRGSDHGLKPGMGVICGQGVVGIVKDVSEHFSTVMSLLHKDMSISSKLSLSNAIGSVIWEGTNPHYGTLKEIPNHVPVKRNELVVTTGYSLFPEGVALGKVINSPKQTGESLLNIEIQFATDFQRLQYVYVVQDKFIQEKQKLEANLSHD</sequence>
<feature type="domain" description="Rod shape-determining protein MreC beta-barrel core" evidence="6">
    <location>
        <begin position="116"/>
        <end position="263"/>
    </location>
</feature>
<keyword evidence="5" id="KW-0472">Membrane</keyword>
<keyword evidence="5" id="KW-1133">Transmembrane helix</keyword>
<protein>
    <recommendedName>
        <fullName evidence="2">Cell shape-determining protein MreC</fullName>
    </recommendedName>
    <alternativeName>
        <fullName evidence="4">Cell shape protein MreC</fullName>
    </alternativeName>
</protein>
<evidence type="ECO:0000256" key="4">
    <source>
        <dbReference type="ARBA" id="ARBA00032089"/>
    </source>
</evidence>
<dbReference type="Proteomes" id="UP000236893">
    <property type="component" value="Unassembled WGS sequence"/>
</dbReference>
<dbReference type="InterPro" id="IPR042177">
    <property type="entry name" value="Cell/Rod_1"/>
</dbReference>
<evidence type="ECO:0000256" key="2">
    <source>
        <dbReference type="ARBA" id="ARBA00013855"/>
    </source>
</evidence>
<organism evidence="7 8">
    <name type="scientific">Solitalea longa</name>
    <dbReference type="NCBI Taxonomy" id="2079460"/>
    <lineage>
        <taxon>Bacteria</taxon>
        <taxon>Pseudomonadati</taxon>
        <taxon>Bacteroidota</taxon>
        <taxon>Sphingobacteriia</taxon>
        <taxon>Sphingobacteriales</taxon>
        <taxon>Sphingobacteriaceae</taxon>
        <taxon>Solitalea</taxon>
    </lineage>
</organism>
<evidence type="ECO:0000256" key="1">
    <source>
        <dbReference type="ARBA" id="ARBA00009369"/>
    </source>
</evidence>
<dbReference type="Pfam" id="PF04085">
    <property type="entry name" value="MreC"/>
    <property type="match status" value="1"/>
</dbReference>
<name>A0A2S5A7C7_9SPHI</name>
<reference evidence="7 8" key="1">
    <citation type="submission" date="2018-01" db="EMBL/GenBank/DDBJ databases">
        <authorList>
            <person name="Gaut B.S."/>
            <person name="Morton B.R."/>
            <person name="Clegg M.T."/>
            <person name="Duvall M.R."/>
        </authorList>
    </citation>
    <scope>NUCLEOTIDE SEQUENCE [LARGE SCALE GENOMIC DNA]</scope>
    <source>
        <strain evidence="7 8">HR-AV</strain>
    </source>
</reference>
<proteinExistence type="inferred from homology"/>
<feature type="transmembrane region" description="Helical" evidence="5">
    <location>
        <begin position="6"/>
        <end position="29"/>
    </location>
</feature>
<dbReference type="InterPro" id="IPR042175">
    <property type="entry name" value="Cell/Rod_MreC_2"/>
</dbReference>